<proteinExistence type="predicted"/>
<evidence type="ECO:0000313" key="1">
    <source>
        <dbReference type="EMBL" id="QHT34492.1"/>
    </source>
</evidence>
<accession>A0A6C0F0E3</accession>
<organism evidence="1">
    <name type="scientific">viral metagenome</name>
    <dbReference type="NCBI Taxonomy" id="1070528"/>
    <lineage>
        <taxon>unclassified sequences</taxon>
        <taxon>metagenomes</taxon>
        <taxon>organismal metagenomes</taxon>
    </lineage>
</organism>
<protein>
    <submittedName>
        <fullName evidence="1">Uncharacterized protein</fullName>
    </submittedName>
</protein>
<dbReference type="InterPro" id="IPR045936">
    <property type="entry name" value="DUF6356"/>
</dbReference>
<name>A0A6C0F0E3_9ZZZZ</name>
<dbReference type="EMBL" id="MN739001">
    <property type="protein sequence ID" value="QHT34492.1"/>
    <property type="molecule type" value="Genomic_DNA"/>
</dbReference>
<sequence length="89" mass="10310">MLNAFRSGSNRFFNYVFIKHPEEQCMTYFQHLKHACCYSVQALGCSLVFIVHGFVPCLFEKTGSVMVHRLHNQLHGGANHHEDEKKNQD</sequence>
<reference evidence="1" key="1">
    <citation type="journal article" date="2020" name="Nature">
        <title>Giant virus diversity and host interactions through global metagenomics.</title>
        <authorList>
            <person name="Schulz F."/>
            <person name="Roux S."/>
            <person name="Paez-Espino D."/>
            <person name="Jungbluth S."/>
            <person name="Walsh D.A."/>
            <person name="Denef V.J."/>
            <person name="McMahon K.D."/>
            <person name="Konstantinidis K.T."/>
            <person name="Eloe-Fadrosh E.A."/>
            <person name="Kyrpides N.C."/>
            <person name="Woyke T."/>
        </authorList>
    </citation>
    <scope>NUCLEOTIDE SEQUENCE</scope>
    <source>
        <strain evidence="1">GVMAG-M-3300009163-63</strain>
    </source>
</reference>
<dbReference type="AlphaFoldDB" id="A0A6C0F0E3"/>
<dbReference type="Pfam" id="PF19883">
    <property type="entry name" value="DUF6356"/>
    <property type="match status" value="1"/>
</dbReference>